<name>A0A239SC02_9BURK</name>
<feature type="region of interest" description="Disordered" evidence="1">
    <location>
        <begin position="199"/>
        <end position="225"/>
    </location>
</feature>
<dbReference type="GeneID" id="88093919"/>
<keyword evidence="3" id="KW-1185">Reference proteome</keyword>
<dbReference type="GO" id="GO:0030151">
    <property type="term" value="F:molybdenum ion binding"/>
    <property type="evidence" value="ECO:0007669"/>
    <property type="project" value="InterPro"/>
</dbReference>
<dbReference type="STRING" id="93222.NA29_10495"/>
<evidence type="ECO:0000313" key="2">
    <source>
        <dbReference type="EMBL" id="SNU82956.1"/>
    </source>
</evidence>
<proteinExistence type="predicted"/>
<dbReference type="Proteomes" id="UP000215126">
    <property type="component" value="Chromosome 1"/>
</dbReference>
<sequence>MSLMHGPTLTPSHARPEAALFASLLAANATPERLARLGLSGAALAALLRRHFLPVPDGWQALASTLPTPAWASHAVFVVEMKEMMRRRADPILHPVEAADMATILATACLRPDHLWRDLGLTGRDDVTALLTHFFPTLVAENTANLRWKRFLAEACAHAYGRAPAPAPGCPGCEAYGECYAHLRQTIIPIGATDSMHLKRRSDADQEPMTPPGTDVAAMRVRPRD</sequence>
<evidence type="ECO:0000256" key="1">
    <source>
        <dbReference type="SAM" id="MobiDB-lite"/>
    </source>
</evidence>
<dbReference type="Pfam" id="PF04891">
    <property type="entry name" value="NifQ"/>
    <property type="match status" value="1"/>
</dbReference>
<dbReference type="KEGG" id="pspu:NA29_10495"/>
<dbReference type="GO" id="GO:0009399">
    <property type="term" value="P:nitrogen fixation"/>
    <property type="evidence" value="ECO:0007669"/>
    <property type="project" value="InterPro"/>
</dbReference>
<organism evidence="2 3">
    <name type="scientific">Pandoraea sputorum</name>
    <dbReference type="NCBI Taxonomy" id="93222"/>
    <lineage>
        <taxon>Bacteria</taxon>
        <taxon>Pseudomonadati</taxon>
        <taxon>Pseudomonadota</taxon>
        <taxon>Betaproteobacteria</taxon>
        <taxon>Burkholderiales</taxon>
        <taxon>Burkholderiaceae</taxon>
        <taxon>Pandoraea</taxon>
    </lineage>
</organism>
<dbReference type="EMBL" id="LT906435">
    <property type="protein sequence ID" value="SNU82956.1"/>
    <property type="molecule type" value="Genomic_DNA"/>
</dbReference>
<gene>
    <name evidence="2" type="ORF">SAMEA4530655_01240</name>
</gene>
<dbReference type="InterPro" id="IPR006975">
    <property type="entry name" value="NifQ"/>
</dbReference>
<dbReference type="RefSeq" id="WP_072633212.1">
    <property type="nucleotide sequence ID" value="NZ_CABPRX010000005.1"/>
</dbReference>
<protein>
    <submittedName>
        <fullName evidence="2">NifQ</fullName>
    </submittedName>
</protein>
<evidence type="ECO:0000313" key="3">
    <source>
        <dbReference type="Proteomes" id="UP000215126"/>
    </source>
</evidence>
<reference evidence="2 3" key="1">
    <citation type="submission" date="2017-06" db="EMBL/GenBank/DDBJ databases">
        <authorList>
            <consortium name="Pathogen Informatics"/>
        </authorList>
    </citation>
    <scope>NUCLEOTIDE SEQUENCE [LARGE SCALE GENOMIC DNA]</scope>
    <source>
        <strain evidence="2 3">NCTC13161</strain>
    </source>
</reference>
<accession>A0A239SC02</accession>
<dbReference type="AlphaFoldDB" id="A0A239SC02"/>